<feature type="repeat" description="TPR" evidence="3">
    <location>
        <begin position="107"/>
        <end position="140"/>
    </location>
</feature>
<gene>
    <name evidence="4" type="ORF">NIG5292_01282</name>
</gene>
<organism evidence="4 5">
    <name type="scientific">Nereida ignava</name>
    <dbReference type="NCBI Taxonomy" id="282199"/>
    <lineage>
        <taxon>Bacteria</taxon>
        <taxon>Pseudomonadati</taxon>
        <taxon>Pseudomonadota</taxon>
        <taxon>Alphaproteobacteria</taxon>
        <taxon>Rhodobacterales</taxon>
        <taxon>Roseobacteraceae</taxon>
        <taxon>Nereida</taxon>
    </lineage>
</organism>
<dbReference type="EMBL" id="CVQV01000005">
    <property type="protein sequence ID" value="CRK75239.1"/>
    <property type="molecule type" value="Genomic_DNA"/>
</dbReference>
<reference evidence="4 5" key="1">
    <citation type="submission" date="2015-04" db="EMBL/GenBank/DDBJ databases">
        <authorList>
            <person name="Syromyatnikov M.Y."/>
            <person name="Popov V.N."/>
        </authorList>
    </citation>
    <scope>NUCLEOTIDE SEQUENCE [LARGE SCALE GENOMIC DNA]</scope>
    <source>
        <strain evidence="4 5">CECT 5292</strain>
    </source>
</reference>
<keyword evidence="2 3" id="KW-0802">TPR repeat</keyword>
<keyword evidence="5" id="KW-1185">Reference proteome</keyword>
<sequence>MKTQPISMKERADALHLSGKWQEAMPLYARYLARHPADAGAWTNFGILLRKTKNYEQALLAQKRAFALDPHSGDMHNNLANILGDMGELEQSCALRLELIAKAPDSPDQIALAGRSMRIAGDLDRAITYLSKAVETYPDDAELRMQLAFSHLTAGNYAEGFAHYQARWEQAEITPPKVAKPKWAGEDIAGKTIMVFPEQGFGDCVLFARFMPWLASLGARVILLAKPQIAPMLAKIKGVDLLISDPADAPEFDVWTSMLDIPMHAFASGIGIPECTKLSLPDDSVSHAKRDVSPHQNLFKIGVVWSGSATYKGNDSRRFDHKHLLRLAAIDEVQCYSLYKGPYLDAFHRDGTSGLIVDLASSDRSFADSAAVIAEMDLIVTMDTAIAHIAGVLGKPVWNLLHWDGFWLYGKSSTTTPWYPNMRLYRQPKPRDWDAVFDEVVSDLKSLMSSWKTPHG</sequence>
<dbReference type="Gene3D" id="1.25.40.10">
    <property type="entry name" value="Tetratricopeptide repeat domain"/>
    <property type="match status" value="1"/>
</dbReference>
<keyword evidence="4" id="KW-0449">Lipoprotein</keyword>
<proteinExistence type="predicted"/>
<dbReference type="AlphaFoldDB" id="A0A0U1NL56"/>
<keyword evidence="1" id="KW-0677">Repeat</keyword>
<dbReference type="SUPFAM" id="SSF53756">
    <property type="entry name" value="UDP-Glycosyltransferase/glycogen phosphorylase"/>
    <property type="match status" value="1"/>
</dbReference>
<evidence type="ECO:0000256" key="1">
    <source>
        <dbReference type="ARBA" id="ARBA00022737"/>
    </source>
</evidence>
<dbReference type="Pfam" id="PF14559">
    <property type="entry name" value="TPR_19"/>
    <property type="match status" value="1"/>
</dbReference>
<dbReference type="RefSeq" id="WP_048598630.1">
    <property type="nucleotide sequence ID" value="NZ_CAXIAP010000067.1"/>
</dbReference>
<dbReference type="InterPro" id="IPR051012">
    <property type="entry name" value="CellSynth/LPSAsmb/PSIAsmb"/>
</dbReference>
<dbReference type="OrthoDB" id="6193797at2"/>
<evidence type="ECO:0000313" key="4">
    <source>
        <dbReference type="EMBL" id="CRK75239.1"/>
    </source>
</evidence>
<dbReference type="PROSITE" id="PS50005">
    <property type="entry name" value="TPR"/>
    <property type="match status" value="2"/>
</dbReference>
<evidence type="ECO:0000256" key="3">
    <source>
        <dbReference type="PROSITE-ProRule" id="PRU00339"/>
    </source>
</evidence>
<dbReference type="STRING" id="282199.GCA_001049735_01281"/>
<accession>A0A0U1NL56</accession>
<dbReference type="InterPro" id="IPR019734">
    <property type="entry name" value="TPR_rpt"/>
</dbReference>
<evidence type="ECO:0000313" key="5">
    <source>
        <dbReference type="Proteomes" id="UP000048949"/>
    </source>
</evidence>
<dbReference type="PANTHER" id="PTHR45586">
    <property type="entry name" value="TPR REPEAT-CONTAINING PROTEIN PA4667"/>
    <property type="match status" value="1"/>
</dbReference>
<dbReference type="Gene3D" id="3.40.50.2000">
    <property type="entry name" value="Glycogen Phosphorylase B"/>
    <property type="match status" value="1"/>
</dbReference>
<dbReference type="SUPFAM" id="SSF48452">
    <property type="entry name" value="TPR-like"/>
    <property type="match status" value="1"/>
</dbReference>
<dbReference type="Proteomes" id="UP000048949">
    <property type="component" value="Unassembled WGS sequence"/>
</dbReference>
<evidence type="ECO:0000256" key="2">
    <source>
        <dbReference type="ARBA" id="ARBA00022803"/>
    </source>
</evidence>
<protein>
    <submittedName>
        <fullName evidence="4">Putative PEP-CTERM system TPR-repeat lipoprotein</fullName>
    </submittedName>
</protein>
<dbReference type="SMART" id="SM00028">
    <property type="entry name" value="TPR"/>
    <property type="match status" value="4"/>
</dbReference>
<dbReference type="PANTHER" id="PTHR45586:SF1">
    <property type="entry name" value="LIPOPOLYSACCHARIDE ASSEMBLY PROTEIN B"/>
    <property type="match status" value="1"/>
</dbReference>
<feature type="repeat" description="TPR" evidence="3">
    <location>
        <begin position="39"/>
        <end position="72"/>
    </location>
</feature>
<dbReference type="Pfam" id="PF13432">
    <property type="entry name" value="TPR_16"/>
    <property type="match status" value="1"/>
</dbReference>
<dbReference type="InterPro" id="IPR011990">
    <property type="entry name" value="TPR-like_helical_dom_sf"/>
</dbReference>
<name>A0A0U1NL56_9RHOB</name>